<dbReference type="CDD" id="cd07825">
    <property type="entry name" value="SRPBCC_7"/>
    <property type="match status" value="1"/>
</dbReference>
<evidence type="ECO:0000313" key="1">
    <source>
        <dbReference type="EMBL" id="MBL0707402.1"/>
    </source>
</evidence>
<dbReference type="Pfam" id="PF10604">
    <property type="entry name" value="Polyketide_cyc2"/>
    <property type="match status" value="1"/>
</dbReference>
<protein>
    <submittedName>
        <fullName evidence="1">SRPBCC family protein</fullName>
    </submittedName>
</protein>
<dbReference type="InterPro" id="IPR023393">
    <property type="entry name" value="START-like_dom_sf"/>
</dbReference>
<proteinExistence type="predicted"/>
<dbReference type="Proteomes" id="UP000639051">
    <property type="component" value="Unassembled WGS sequence"/>
</dbReference>
<reference evidence="1 2" key="1">
    <citation type="submission" date="2021-01" db="EMBL/GenBank/DDBJ databases">
        <title>Genome public.</title>
        <authorList>
            <person name="Liu C."/>
            <person name="Sun Q."/>
        </authorList>
    </citation>
    <scope>NUCLEOTIDE SEQUENCE [LARGE SCALE GENOMIC DNA]</scope>
    <source>
        <strain evidence="1 2">JC656</strain>
    </source>
</reference>
<keyword evidence="2" id="KW-1185">Reference proteome</keyword>
<dbReference type="RefSeq" id="WP_189693819.1">
    <property type="nucleotide sequence ID" value="NZ_BNCM01000006.1"/>
</dbReference>
<evidence type="ECO:0000313" key="2">
    <source>
        <dbReference type="Proteomes" id="UP000639051"/>
    </source>
</evidence>
<name>A0ABS1K7Q7_9MICC</name>
<dbReference type="InterPro" id="IPR019587">
    <property type="entry name" value="Polyketide_cyclase/dehydratase"/>
</dbReference>
<dbReference type="EMBL" id="JAERRC010000046">
    <property type="protein sequence ID" value="MBL0707402.1"/>
    <property type="molecule type" value="Genomic_DNA"/>
</dbReference>
<gene>
    <name evidence="1" type="ORF">JJE72_18050</name>
</gene>
<organism evidence="1 2">
    <name type="scientific">Sinomonas cellulolyticus</name>
    <dbReference type="NCBI Taxonomy" id="2801916"/>
    <lineage>
        <taxon>Bacteria</taxon>
        <taxon>Bacillati</taxon>
        <taxon>Actinomycetota</taxon>
        <taxon>Actinomycetes</taxon>
        <taxon>Micrococcales</taxon>
        <taxon>Micrococcaceae</taxon>
        <taxon>Sinomonas</taxon>
    </lineage>
</organism>
<dbReference type="SUPFAM" id="SSF55961">
    <property type="entry name" value="Bet v1-like"/>
    <property type="match status" value="1"/>
</dbReference>
<comment type="caution">
    <text evidence="1">The sequence shown here is derived from an EMBL/GenBank/DDBJ whole genome shotgun (WGS) entry which is preliminary data.</text>
</comment>
<sequence length="159" mass="17742">MTDPTAAGPRDPESRVVSAERVVNAPSEALFELIADPAAQPRWDGNDNLREAPQGQRVRAVGDVFRMILTKGAVRENHVVEFEEGRLIAWMPAEEGAPPIGQLWRWELEPRGEDATLVRHTYDWTRLEDPQRLPRARATTADKLRASVDRLAALAEGEA</sequence>
<accession>A0ABS1K7Q7</accession>
<dbReference type="Gene3D" id="3.30.530.20">
    <property type="match status" value="1"/>
</dbReference>